<comment type="caution">
    <text evidence="3">The sequence shown here is derived from an EMBL/GenBank/DDBJ whole genome shotgun (WGS) entry which is preliminary data.</text>
</comment>
<gene>
    <name evidence="3" type="ORF">HNV28_17075</name>
</gene>
<dbReference type="EMBL" id="JABFNT010000049">
    <property type="protein sequence ID" value="NOJ80034.1"/>
    <property type="molecule type" value="Genomic_DNA"/>
</dbReference>
<evidence type="ECO:0000313" key="3">
    <source>
        <dbReference type="EMBL" id="NOJ80034.1"/>
    </source>
</evidence>
<evidence type="ECO:0008006" key="5">
    <source>
        <dbReference type="Google" id="ProtNLM"/>
    </source>
</evidence>
<dbReference type="Proteomes" id="UP000533080">
    <property type="component" value="Unassembled WGS sequence"/>
</dbReference>
<sequence length="376" mass="41901">MRPVPRLPAATGGPHGGSVRRGRLQGAMRFNRLLALALALSAMPATAQPELFFGNGQAPVFREEDLDKRFARSKLNQGLKQGTQDAGCAQVLGAMLTLMGETGVLLHKRDENFMLDPVLVNALNTQLVNQRFPGNAFLVAMVRRVLIDRKLPQEWLVTAQALAPYYPAIDMGRLRFLANGVQPLDSFLVTLPALRERYAQEVQRATSVGASTAEALFRENYLDHEVAFGALELVDVKLEKPKKKRLKKDEEPEAPYMLARLLWVEPEAPTTERFEFNFGKAPKRPRVEITAKLQDTQYTDLNKLLKGSRVLVRGRFWEYKKGLTSIELRDALLFPERDWTKTPSLADPAAVASCPLAVNDLTGLAPMQPGAFGKQR</sequence>
<name>A0A7Y4IJ00_MYXXA</name>
<accession>A0A7Y4IJ00</accession>
<proteinExistence type="predicted"/>
<keyword evidence="2" id="KW-0732">Signal</keyword>
<evidence type="ECO:0000256" key="1">
    <source>
        <dbReference type="SAM" id="MobiDB-lite"/>
    </source>
</evidence>
<evidence type="ECO:0000313" key="4">
    <source>
        <dbReference type="Proteomes" id="UP000533080"/>
    </source>
</evidence>
<reference evidence="3 4" key="1">
    <citation type="submission" date="2020-05" db="EMBL/GenBank/DDBJ databases">
        <authorList>
            <person name="Whitworth D."/>
        </authorList>
    </citation>
    <scope>NUCLEOTIDE SEQUENCE [LARGE SCALE GENOMIC DNA]</scope>
    <source>
        <strain evidence="3 4">AM005</strain>
    </source>
</reference>
<evidence type="ECO:0000256" key="2">
    <source>
        <dbReference type="SAM" id="SignalP"/>
    </source>
</evidence>
<feature type="region of interest" description="Disordered" evidence="1">
    <location>
        <begin position="1"/>
        <end position="20"/>
    </location>
</feature>
<feature type="chain" id="PRO_5031249704" description="Lipoprotein" evidence="2">
    <location>
        <begin position="48"/>
        <end position="376"/>
    </location>
</feature>
<organism evidence="3 4">
    <name type="scientific">Myxococcus xanthus</name>
    <dbReference type="NCBI Taxonomy" id="34"/>
    <lineage>
        <taxon>Bacteria</taxon>
        <taxon>Pseudomonadati</taxon>
        <taxon>Myxococcota</taxon>
        <taxon>Myxococcia</taxon>
        <taxon>Myxococcales</taxon>
        <taxon>Cystobacterineae</taxon>
        <taxon>Myxococcaceae</taxon>
        <taxon>Myxococcus</taxon>
    </lineage>
</organism>
<feature type="signal peptide" evidence="2">
    <location>
        <begin position="1"/>
        <end position="47"/>
    </location>
</feature>
<protein>
    <recommendedName>
        <fullName evidence="5">Lipoprotein</fullName>
    </recommendedName>
</protein>
<dbReference type="AlphaFoldDB" id="A0A7Y4IJ00"/>